<evidence type="ECO:0000313" key="9">
    <source>
        <dbReference type="Proteomes" id="UP000243342"/>
    </source>
</evidence>
<comment type="similarity">
    <text evidence="2">Belongs to the bacterial solute-binding protein 1 family.</text>
</comment>
<dbReference type="InterPro" id="IPR006059">
    <property type="entry name" value="SBP"/>
</dbReference>
<keyword evidence="3" id="KW-0813">Transport</keyword>
<proteinExistence type="inferred from homology"/>
<evidence type="ECO:0000256" key="1">
    <source>
        <dbReference type="ARBA" id="ARBA00004196"/>
    </source>
</evidence>
<keyword evidence="9" id="KW-1185">Reference proteome</keyword>
<dbReference type="PROSITE" id="PS51257">
    <property type="entry name" value="PROKAR_LIPOPROTEIN"/>
    <property type="match status" value="1"/>
</dbReference>
<dbReference type="SUPFAM" id="SSF53850">
    <property type="entry name" value="Periplasmic binding protein-like II"/>
    <property type="match status" value="1"/>
</dbReference>
<evidence type="ECO:0000256" key="4">
    <source>
        <dbReference type="ARBA" id="ARBA00022729"/>
    </source>
</evidence>
<dbReference type="GO" id="GO:0030313">
    <property type="term" value="C:cell envelope"/>
    <property type="evidence" value="ECO:0007669"/>
    <property type="project" value="UniProtKB-SubCell"/>
</dbReference>
<dbReference type="PANTHER" id="PTHR43649:SF28">
    <property type="entry name" value="BINDING PROTEIN COMPONENT OF ABC SUGAR TRANSPORTER-RELATED"/>
    <property type="match status" value="1"/>
</dbReference>
<dbReference type="STRING" id="1428644.BIV57_08365"/>
<dbReference type="Gene3D" id="3.40.190.10">
    <property type="entry name" value="Periplasmic binding protein-like II"/>
    <property type="match status" value="2"/>
</dbReference>
<dbReference type="PANTHER" id="PTHR43649">
    <property type="entry name" value="ARABINOSE-BINDING PROTEIN-RELATED"/>
    <property type="match status" value="1"/>
</dbReference>
<dbReference type="OrthoDB" id="9795467at2"/>
<reference evidence="8 9" key="1">
    <citation type="submission" date="2016-10" db="EMBL/GenBank/DDBJ databases">
        <title>Genome sequence of Streptomyces gilvigriseus MUSC 26.</title>
        <authorList>
            <person name="Lee L.-H."/>
            <person name="Ser H.-L."/>
        </authorList>
    </citation>
    <scope>NUCLEOTIDE SEQUENCE [LARGE SCALE GENOMIC DNA]</scope>
    <source>
        <strain evidence="8 9">MUSC 26</strain>
    </source>
</reference>
<protein>
    <recommendedName>
        <fullName evidence="6">Probable sugar-binding periplasmic protein</fullName>
    </recommendedName>
</protein>
<comment type="function">
    <text evidence="5">Part of a binding-protein-dependent transport system for a sugar.</text>
</comment>
<comment type="subcellular location">
    <subcellularLocation>
        <location evidence="1">Cell envelope</location>
    </subcellularLocation>
</comment>
<feature type="chain" id="PRO_5009643230" description="Probable sugar-binding periplasmic protein" evidence="7">
    <location>
        <begin position="32"/>
        <end position="453"/>
    </location>
</feature>
<evidence type="ECO:0000256" key="6">
    <source>
        <dbReference type="ARBA" id="ARBA00049753"/>
    </source>
</evidence>
<dbReference type="AlphaFoldDB" id="A0A1J7BH84"/>
<name>A0A1J7BH84_9ACTN</name>
<comment type="caution">
    <text evidence="8">The sequence shown here is derived from an EMBL/GenBank/DDBJ whole genome shotgun (WGS) entry which is preliminary data.</text>
</comment>
<evidence type="ECO:0000256" key="2">
    <source>
        <dbReference type="ARBA" id="ARBA00008520"/>
    </source>
</evidence>
<keyword evidence="4 7" id="KW-0732">Signal</keyword>
<dbReference type="InterPro" id="IPR050490">
    <property type="entry name" value="Bact_solute-bd_prot1"/>
</dbReference>
<organism evidence="8 9">
    <name type="scientific">Mangrovactinospora gilvigrisea</name>
    <dbReference type="NCBI Taxonomy" id="1428644"/>
    <lineage>
        <taxon>Bacteria</taxon>
        <taxon>Bacillati</taxon>
        <taxon>Actinomycetota</taxon>
        <taxon>Actinomycetes</taxon>
        <taxon>Kitasatosporales</taxon>
        <taxon>Streptomycetaceae</taxon>
        <taxon>Mangrovactinospora</taxon>
    </lineage>
</organism>
<feature type="signal peptide" evidence="7">
    <location>
        <begin position="1"/>
        <end position="31"/>
    </location>
</feature>
<gene>
    <name evidence="8" type="ORF">BIV57_08365</name>
</gene>
<evidence type="ECO:0000256" key="7">
    <source>
        <dbReference type="SAM" id="SignalP"/>
    </source>
</evidence>
<sequence length="453" mass="49881">MPSWRHPLRRTALAILGAAAATALLASGCTANVNGGAYDDLSKKETITFWHGWSQPNEVNAINANIRAFERLHPNITVKSVGNVTDDTINQALRAGGDSAPDVVSSFSTDKVGLYCASGLWTDLDPFLAKSGIDKAKTFTAPTLKYTAYRGKQCSLPLLGDALGLYYNVDMFKKAGIARPPRTFSEFKADAEKLTVRKGDGYRQLGFMPDYHGYATTPTNYLGQWSPTYLDARGRSVLAKGSAVTDMLTYQRGLVQALGGYDRLEKYRTTFGDEYSTQNAFHVQKVAMQMDGEWRTVNLEQDRNVRFHWATAPMPVPDDQADQYGKGYATGTTIGIAHSSRKQNAAWQFVKFLTTNTKALVSFANAIHNVPTTYASLKSPDLDKSPTFRTFVRIAANPRSSTLPPTLNGSQFALTLSDFAYRVESGKVPVARIREGLKEVDHQIDLDNLQAEM</sequence>
<evidence type="ECO:0000313" key="8">
    <source>
        <dbReference type="EMBL" id="OIV37941.1"/>
    </source>
</evidence>
<dbReference type="Proteomes" id="UP000243342">
    <property type="component" value="Unassembled WGS sequence"/>
</dbReference>
<evidence type="ECO:0000256" key="5">
    <source>
        <dbReference type="ARBA" id="ARBA00049629"/>
    </source>
</evidence>
<dbReference type="Pfam" id="PF01547">
    <property type="entry name" value="SBP_bac_1"/>
    <property type="match status" value="1"/>
</dbReference>
<accession>A0A1J7BH84</accession>
<evidence type="ECO:0000256" key="3">
    <source>
        <dbReference type="ARBA" id="ARBA00022448"/>
    </source>
</evidence>
<dbReference type="EMBL" id="MLCF01000040">
    <property type="protein sequence ID" value="OIV37941.1"/>
    <property type="molecule type" value="Genomic_DNA"/>
</dbReference>